<dbReference type="GO" id="GO:0003678">
    <property type="term" value="F:DNA helicase activity"/>
    <property type="evidence" value="ECO:0007669"/>
    <property type="project" value="UniProtKB-ARBA"/>
</dbReference>
<dbReference type="GeneID" id="23301066"/>
<feature type="domain" description="AAA+ ATPase" evidence="3">
    <location>
        <begin position="27"/>
        <end position="174"/>
    </location>
</feature>
<dbReference type="PANTHER" id="PTHR43788">
    <property type="entry name" value="DNA2/NAM7 HELICASE FAMILY MEMBER"/>
    <property type="match status" value="1"/>
</dbReference>
<protein>
    <submittedName>
        <fullName evidence="4">Putative DNA helicase</fullName>
    </submittedName>
</protein>
<keyword evidence="2" id="KW-0067">ATP-binding</keyword>
<dbReference type="Proteomes" id="UP000203896">
    <property type="component" value="Segment"/>
</dbReference>
<dbReference type="OrthoDB" id="5394at10239"/>
<dbReference type="Gene3D" id="2.30.30.780">
    <property type="match status" value="1"/>
</dbReference>
<dbReference type="SUPFAM" id="SSF52540">
    <property type="entry name" value="P-loop containing nucleoside triphosphate hydrolases"/>
    <property type="match status" value="1"/>
</dbReference>
<proteinExistence type="predicted"/>
<dbReference type="KEGG" id="vg:23301066"/>
<keyword evidence="5" id="KW-1185">Reference proteome</keyword>
<evidence type="ECO:0000256" key="1">
    <source>
        <dbReference type="ARBA" id="ARBA00022741"/>
    </source>
</evidence>
<dbReference type="SMART" id="SM00382">
    <property type="entry name" value="AAA"/>
    <property type="match status" value="1"/>
</dbReference>
<dbReference type="CDD" id="cd17933">
    <property type="entry name" value="DEXSc_RecD-like"/>
    <property type="match status" value="1"/>
</dbReference>
<reference evidence="4 5" key="1">
    <citation type="submission" date="2012-08" db="EMBL/GenBank/DDBJ databases">
        <title>Selection and characterization of a candidate therapeutic bacteriophage that lyses the German Escherichia coli O104:H4 outbreak strain.</title>
        <authorList>
            <person name="Merabishvilli M."/>
            <person name="De Vos D."/>
            <person name="Verbeken G."/>
            <person name="Kropinski A."/>
            <person name="Vandenheuvel D."/>
            <person name="Lavigne R."/>
            <person name="Wattiau P."/>
            <person name="Mast J."/>
            <person name="Ragimbeau C."/>
            <person name="Mossong J."/>
            <person name="Scheres J."/>
            <person name="Chanishvili N."/>
            <person name="Vaneechoutte M."/>
            <person name="Pirnay J.P."/>
        </authorList>
    </citation>
    <scope>NUCLEOTIDE SEQUENCE [LARGE SCALE GENOMIC DNA]</scope>
</reference>
<keyword evidence="1" id="KW-0547">Nucleotide-binding</keyword>
<evidence type="ECO:0000256" key="2">
    <source>
        <dbReference type="ARBA" id="ARBA00022840"/>
    </source>
</evidence>
<keyword evidence="4" id="KW-0378">Hydrolase</keyword>
<gene>
    <name evidence="4" type="primary">dda</name>
    <name evidence="4" type="ORF">BN201_0012</name>
</gene>
<dbReference type="Pfam" id="PF13538">
    <property type="entry name" value="UvrD_C_2"/>
    <property type="match status" value="1"/>
</dbReference>
<evidence type="ECO:0000313" key="4">
    <source>
        <dbReference type="EMBL" id="CEO90615.1"/>
    </source>
</evidence>
<dbReference type="PANTHER" id="PTHR43788:SF6">
    <property type="entry name" value="DNA HELICASE B"/>
    <property type="match status" value="1"/>
</dbReference>
<dbReference type="RefSeq" id="YP_009118695.1">
    <property type="nucleotide sequence ID" value="NC_025425.1"/>
</dbReference>
<dbReference type="Pfam" id="PF18343">
    <property type="entry name" value="SH3_14"/>
    <property type="match status" value="1"/>
</dbReference>
<dbReference type="InterPro" id="IPR050534">
    <property type="entry name" value="Coronavir_polyprotein_1ab"/>
</dbReference>
<name>A0A0B7MKN4_9CAUD</name>
<dbReference type="GO" id="GO:0005524">
    <property type="term" value="F:ATP binding"/>
    <property type="evidence" value="ECO:0007669"/>
    <property type="project" value="UniProtKB-KW"/>
</dbReference>
<keyword evidence="4" id="KW-0347">Helicase</keyword>
<dbReference type="InterPro" id="IPR027785">
    <property type="entry name" value="UvrD-like_helicase_C"/>
</dbReference>
<dbReference type="EMBL" id="HE978309">
    <property type="protein sequence ID" value="CEO90615.1"/>
    <property type="molecule type" value="Genomic_DNA"/>
</dbReference>
<dbReference type="Gene3D" id="3.40.50.300">
    <property type="entry name" value="P-loop containing nucleotide triphosphate hydrolases"/>
    <property type="match status" value="2"/>
</dbReference>
<dbReference type="Pfam" id="PF13604">
    <property type="entry name" value="AAA_30"/>
    <property type="match status" value="1"/>
</dbReference>
<evidence type="ECO:0000313" key="5">
    <source>
        <dbReference type="Proteomes" id="UP000203896"/>
    </source>
</evidence>
<evidence type="ECO:0000259" key="3">
    <source>
        <dbReference type="SMART" id="SM00382"/>
    </source>
</evidence>
<dbReference type="InterPro" id="IPR041214">
    <property type="entry name" value="SH3_14"/>
</dbReference>
<dbReference type="InterPro" id="IPR003593">
    <property type="entry name" value="AAA+_ATPase"/>
</dbReference>
<organism evidence="4 5">
    <name type="scientific">Enterobacteria phage GEC-3S</name>
    <dbReference type="NCBI Taxonomy" id="1222338"/>
    <lineage>
        <taxon>Viruses</taxon>
        <taxon>Duplodnaviria</taxon>
        <taxon>Heunggongvirae</taxon>
        <taxon>Uroviricota</taxon>
        <taxon>Caudoviricetes</taxon>
        <taxon>Pantevenvirales</taxon>
        <taxon>Straboviridae</taxon>
        <taxon>Krischvirus</taxon>
        <taxon>Krischvirus gec3s</taxon>
    </lineage>
</organism>
<dbReference type="InterPro" id="IPR027417">
    <property type="entry name" value="P-loop_NTPase"/>
</dbReference>
<sequence>MSRVLTFDMLTDGQKHAFDVLMKRIEQKKHTTVRGAAGTGKTAMMKFIVQEMVRRGVTGVVLATPTHQAKKVLSKAVGRQAFTLHALLRLNPTNYEDTQVFEQKDTPKLDDVQIIIVDEASMVDKKLFDILMKSINGRIVVIAVGDPHQLRPVDPSGATSISPFFTDENFQNVELTEIKRSNAPIIDVATAVRNGKWVFEKQCGNEGVFHSSTLPEFMKHYFETVKTPEDLLENRILAYTNKSVEKLNEIVRKRVYNTDEPVIVDEILVTQEPLIEYMRDERGKKIPNVIFNNGEMIRVKEVIPREFTLRCTGVDPQPVLGYTLKVESVDDDEDKEILNQKVGLDAVGITTDKPDLVEINILTEQRQKNIFSIYLNTVAGQYREMKKENPKFKPDWDSFWTMKRMFLNVKALPACTIHKSQGISVDRVFLYTPCMCTDNVDFELAMQLLYVGVTRARYRVDYI</sequence>
<dbReference type="CDD" id="cd18809">
    <property type="entry name" value="SF1_C_RecD"/>
    <property type="match status" value="1"/>
</dbReference>
<accession>A0A0B7MKN4</accession>